<reference evidence="5 7" key="2">
    <citation type="submission" date="2013-03" db="EMBL/GenBank/DDBJ databases">
        <title>The Genome Sequence of Enterococcus gilvus ATCC BAA-350 (PacBio/Illumina hybrid assembly).</title>
        <authorList>
            <consortium name="The Broad Institute Genomics Platform"/>
            <consortium name="The Broad Institute Genome Sequencing Center for Infectious Disease"/>
            <person name="Earl A."/>
            <person name="Russ C."/>
            <person name="Gilmore M."/>
            <person name="Surin D."/>
            <person name="Walker B."/>
            <person name="Young S."/>
            <person name="Zeng Q."/>
            <person name="Gargeya S."/>
            <person name="Fitzgerald M."/>
            <person name="Haas B."/>
            <person name="Abouelleil A."/>
            <person name="Allen A.W."/>
            <person name="Alvarado L."/>
            <person name="Arachchi H.M."/>
            <person name="Berlin A.M."/>
            <person name="Chapman S.B."/>
            <person name="Gainer-Dewar J."/>
            <person name="Goldberg J."/>
            <person name="Griggs A."/>
            <person name="Gujja S."/>
            <person name="Hansen M."/>
            <person name="Howarth C."/>
            <person name="Imamovic A."/>
            <person name="Ireland A."/>
            <person name="Larimer J."/>
            <person name="McCowan C."/>
            <person name="Murphy C."/>
            <person name="Pearson M."/>
            <person name="Poon T.W."/>
            <person name="Priest M."/>
            <person name="Roberts A."/>
            <person name="Saif S."/>
            <person name="Shea T."/>
            <person name="Sisk P."/>
            <person name="Sykes S."/>
            <person name="Wortman J."/>
            <person name="Nusbaum C."/>
            <person name="Birren B."/>
        </authorList>
    </citation>
    <scope>NUCLEOTIDE SEQUENCE [LARGE SCALE GENOMIC DNA]</scope>
    <source>
        <strain evidence="5 7">ATCC BAA-350</strain>
    </source>
</reference>
<feature type="region of interest" description="Disordered" evidence="1">
    <location>
        <begin position="38"/>
        <end position="96"/>
    </location>
</feature>
<organism evidence="4 6">
    <name type="scientific">Enterococcus gilvus ATCC BAA-350</name>
    <dbReference type="NCBI Taxonomy" id="1158614"/>
    <lineage>
        <taxon>Bacteria</taxon>
        <taxon>Bacillati</taxon>
        <taxon>Bacillota</taxon>
        <taxon>Bacilli</taxon>
        <taxon>Lactobacillales</taxon>
        <taxon>Enterococcaceae</taxon>
        <taxon>Enterococcus</taxon>
    </lineage>
</organism>
<dbReference type="InterPro" id="IPR027994">
    <property type="entry name" value="WxL_dom"/>
</dbReference>
<dbReference type="eggNOG" id="ENOG50343H8">
    <property type="taxonomic scope" value="Bacteria"/>
</dbReference>
<reference evidence="4 6" key="1">
    <citation type="submission" date="2013-02" db="EMBL/GenBank/DDBJ databases">
        <title>The Genome Sequence of Enterococcus gilvus ATCC BAA-350.</title>
        <authorList>
            <consortium name="The Broad Institute Genome Sequencing Platform"/>
            <consortium name="The Broad Institute Genome Sequencing Center for Infectious Disease"/>
            <person name="Earl A.M."/>
            <person name="Gilmore M.S."/>
            <person name="Lebreton F."/>
            <person name="Walker B."/>
            <person name="Young S.K."/>
            <person name="Zeng Q."/>
            <person name="Gargeya S."/>
            <person name="Fitzgerald M."/>
            <person name="Haas B."/>
            <person name="Abouelleil A."/>
            <person name="Alvarado L."/>
            <person name="Arachchi H.M."/>
            <person name="Berlin A.M."/>
            <person name="Chapman S.B."/>
            <person name="Dewar J."/>
            <person name="Goldberg J."/>
            <person name="Griggs A."/>
            <person name="Gujja S."/>
            <person name="Hansen M."/>
            <person name="Howarth C."/>
            <person name="Imamovic A."/>
            <person name="Larimer J."/>
            <person name="McCowan C."/>
            <person name="Murphy C."/>
            <person name="Neiman D."/>
            <person name="Pearson M."/>
            <person name="Priest M."/>
            <person name="Roberts A."/>
            <person name="Saif S."/>
            <person name="Shea T."/>
            <person name="Sisk P."/>
            <person name="Sykes S."/>
            <person name="Wortman J."/>
            <person name="Nusbaum C."/>
            <person name="Birren B."/>
        </authorList>
    </citation>
    <scope>NUCLEOTIDE SEQUENCE [LARGE SCALE GENOMIC DNA]</scope>
    <source>
        <strain evidence="4 6">ATCC BAA-350</strain>
    </source>
</reference>
<evidence type="ECO:0000313" key="5">
    <source>
        <dbReference type="EMBL" id="EOW82863.1"/>
    </source>
</evidence>
<feature type="signal peptide" evidence="2">
    <location>
        <begin position="1"/>
        <end position="26"/>
    </location>
</feature>
<dbReference type="EMBL" id="ASWH01000001">
    <property type="protein sequence ID" value="EOW82863.1"/>
    <property type="molecule type" value="Genomic_DNA"/>
</dbReference>
<dbReference type="HOGENOM" id="CLU_1319294_0_0_9"/>
<protein>
    <recommendedName>
        <fullName evidence="3">WxL domain-containing protein</fullName>
    </recommendedName>
</protein>
<sequence>MKKQAAFVIAGLFVGGLFAFSTGAHAVDTTGTVDYTSGNINFDPQDPDDPSASLPTSLNFGSHPIQTKTAETWTATSDGVQTSPITTGKVAVSDNRGEASSSGWAIKVAQPEAFKAGEKELTGASLSFTVGELTNNVNSLPTGEGIANDSTYNLLVGQTGSVITAQTNQGAGETALPITKFTLGVPANTAKTAAQYQTTVVWTFSATPS</sequence>
<dbReference type="EMBL" id="AJDQ01000006">
    <property type="protein sequence ID" value="EOI57563.1"/>
    <property type="molecule type" value="Genomic_DNA"/>
</dbReference>
<keyword evidence="7" id="KW-1185">Reference proteome</keyword>
<evidence type="ECO:0000313" key="6">
    <source>
        <dbReference type="Proteomes" id="UP000013750"/>
    </source>
</evidence>
<dbReference type="RefSeq" id="WP_010780191.1">
    <property type="nucleotide sequence ID" value="NZ_ASWH01000001.1"/>
</dbReference>
<proteinExistence type="predicted"/>
<feature type="chain" id="PRO_5004366655" description="WxL domain-containing protein" evidence="2">
    <location>
        <begin position="27"/>
        <end position="209"/>
    </location>
</feature>
<feature type="domain" description="WxL" evidence="3">
    <location>
        <begin position="26"/>
        <end position="208"/>
    </location>
</feature>
<gene>
    <name evidence="5" type="ORF">I592_02184</name>
    <name evidence="4" type="ORF">UKC_01783</name>
</gene>
<dbReference type="PATRIC" id="fig|1158614.3.peg.1795"/>
<comment type="caution">
    <text evidence="4">The sequence shown here is derived from an EMBL/GenBank/DDBJ whole genome shotgun (WGS) entry which is preliminary data.</text>
</comment>
<accession>R2XSQ2</accession>
<dbReference type="Proteomes" id="UP000014160">
    <property type="component" value="Unassembled WGS sequence"/>
</dbReference>
<dbReference type="Pfam" id="PF13731">
    <property type="entry name" value="WxL"/>
    <property type="match status" value="1"/>
</dbReference>
<dbReference type="OrthoDB" id="2192791at2"/>
<evidence type="ECO:0000256" key="1">
    <source>
        <dbReference type="SAM" id="MobiDB-lite"/>
    </source>
</evidence>
<evidence type="ECO:0000313" key="4">
    <source>
        <dbReference type="EMBL" id="EOI57563.1"/>
    </source>
</evidence>
<evidence type="ECO:0000259" key="3">
    <source>
        <dbReference type="Pfam" id="PF13731"/>
    </source>
</evidence>
<keyword evidence="2" id="KW-0732">Signal</keyword>
<dbReference type="Proteomes" id="UP000013750">
    <property type="component" value="Unassembled WGS sequence"/>
</dbReference>
<dbReference type="AlphaFoldDB" id="R2XSQ2"/>
<name>R2XSQ2_9ENTE</name>
<evidence type="ECO:0000256" key="2">
    <source>
        <dbReference type="SAM" id="SignalP"/>
    </source>
</evidence>
<dbReference type="GeneID" id="301214872"/>
<feature type="compositionally biased region" description="Polar residues" evidence="1">
    <location>
        <begin position="53"/>
        <end position="86"/>
    </location>
</feature>
<evidence type="ECO:0000313" key="7">
    <source>
        <dbReference type="Proteomes" id="UP000014160"/>
    </source>
</evidence>